<sequence>MSTATFAVKEYASRNEMFHSRNMALKVKGDWEGLAMQADEDVAALPAILPEASDEELEKWRKMIHIYKDQHVAYDEDAGQWAAKHEVKQGASEAAPGPPEGAPGSSSGQPV</sequence>
<feature type="region of interest" description="Disordered" evidence="1">
    <location>
        <begin position="81"/>
        <end position="111"/>
    </location>
</feature>
<proteinExistence type="predicted"/>
<evidence type="ECO:0000313" key="2">
    <source>
        <dbReference type="EMBL" id="KAJ9644906.1"/>
    </source>
</evidence>
<comment type="caution">
    <text evidence="2">The sequence shown here is derived from an EMBL/GenBank/DDBJ whole genome shotgun (WGS) entry which is preliminary data.</text>
</comment>
<feature type="compositionally biased region" description="Low complexity" evidence="1">
    <location>
        <begin position="102"/>
        <end position="111"/>
    </location>
</feature>
<protein>
    <submittedName>
        <fullName evidence="2">Uncharacterized protein</fullName>
    </submittedName>
</protein>
<dbReference type="AlphaFoldDB" id="A0AA38YEQ1"/>
<evidence type="ECO:0000313" key="3">
    <source>
        <dbReference type="Proteomes" id="UP001172681"/>
    </source>
</evidence>
<keyword evidence="3" id="KW-1185">Reference proteome</keyword>
<gene>
    <name evidence="2" type="ORF">H2204_001368</name>
</gene>
<accession>A0AA38YEQ1</accession>
<dbReference type="Proteomes" id="UP001172681">
    <property type="component" value="Unassembled WGS sequence"/>
</dbReference>
<dbReference type="EMBL" id="JAPDRN010000005">
    <property type="protein sequence ID" value="KAJ9644906.1"/>
    <property type="molecule type" value="Genomic_DNA"/>
</dbReference>
<name>A0AA38YEQ1_9EURO</name>
<reference evidence="2" key="1">
    <citation type="submission" date="2022-10" db="EMBL/GenBank/DDBJ databases">
        <title>Culturing micro-colonial fungi from biological soil crusts in the Mojave desert and describing Neophaeococcomyces mojavensis, and introducing the new genera and species Taxawa tesnikishii.</title>
        <authorList>
            <person name="Kurbessoian T."/>
            <person name="Stajich J.E."/>
        </authorList>
    </citation>
    <scope>NUCLEOTIDE SEQUENCE</scope>
    <source>
        <strain evidence="2">TK_35</strain>
    </source>
</reference>
<organism evidence="2 3">
    <name type="scientific">Knufia peltigerae</name>
    <dbReference type="NCBI Taxonomy" id="1002370"/>
    <lineage>
        <taxon>Eukaryota</taxon>
        <taxon>Fungi</taxon>
        <taxon>Dikarya</taxon>
        <taxon>Ascomycota</taxon>
        <taxon>Pezizomycotina</taxon>
        <taxon>Eurotiomycetes</taxon>
        <taxon>Chaetothyriomycetidae</taxon>
        <taxon>Chaetothyriales</taxon>
        <taxon>Trichomeriaceae</taxon>
        <taxon>Knufia</taxon>
    </lineage>
</organism>
<evidence type="ECO:0000256" key="1">
    <source>
        <dbReference type="SAM" id="MobiDB-lite"/>
    </source>
</evidence>